<reference evidence="2" key="1">
    <citation type="journal article" date="2019" name="Int. J. Syst. Evol. Microbiol.">
        <title>The Global Catalogue of Microorganisms (GCM) 10K type strain sequencing project: providing services to taxonomists for standard genome sequencing and annotation.</title>
        <authorList>
            <consortium name="The Broad Institute Genomics Platform"/>
            <consortium name="The Broad Institute Genome Sequencing Center for Infectious Disease"/>
            <person name="Wu L."/>
            <person name="Ma J."/>
        </authorList>
    </citation>
    <scope>NUCLEOTIDE SEQUENCE [LARGE SCALE GENOMIC DNA]</scope>
    <source>
        <strain evidence="2">JCM 12774</strain>
    </source>
</reference>
<protein>
    <submittedName>
        <fullName evidence="1">Uncharacterized protein</fullName>
    </submittedName>
</protein>
<dbReference type="InterPro" id="IPR023198">
    <property type="entry name" value="PGP-like_dom2"/>
</dbReference>
<accession>A0ABP3IL17</accession>
<proteinExistence type="predicted"/>
<name>A0ABP3IL17_9BACL</name>
<keyword evidence="2" id="KW-1185">Reference proteome</keyword>
<dbReference type="EMBL" id="BAAACX010000023">
    <property type="protein sequence ID" value="GAA0408826.1"/>
    <property type="molecule type" value="Genomic_DNA"/>
</dbReference>
<comment type="caution">
    <text evidence="1">The sequence shown here is derived from an EMBL/GenBank/DDBJ whole genome shotgun (WGS) entry which is preliminary data.</text>
</comment>
<evidence type="ECO:0000313" key="1">
    <source>
        <dbReference type="EMBL" id="GAA0408826.1"/>
    </source>
</evidence>
<dbReference type="Gene3D" id="1.10.150.240">
    <property type="entry name" value="Putative phosphatase, domain 2"/>
    <property type="match status" value="1"/>
</dbReference>
<gene>
    <name evidence="1" type="ORF">GCM10008933_43770</name>
</gene>
<dbReference type="Proteomes" id="UP001500340">
    <property type="component" value="Unassembled WGS sequence"/>
</dbReference>
<evidence type="ECO:0000313" key="2">
    <source>
        <dbReference type="Proteomes" id="UP001500340"/>
    </source>
</evidence>
<sequence>MESLERILVHGCKDGQYSVEQRRQLAADKNKHYVSLLAGLAPERVYPGIVELLGQLEEH</sequence>
<organism evidence="1 2">
    <name type="scientific">Paenibacillus motobuensis</name>
    <dbReference type="NCBI Taxonomy" id="295324"/>
    <lineage>
        <taxon>Bacteria</taxon>
        <taxon>Bacillati</taxon>
        <taxon>Bacillota</taxon>
        <taxon>Bacilli</taxon>
        <taxon>Bacillales</taxon>
        <taxon>Paenibacillaceae</taxon>
        <taxon>Paenibacillus</taxon>
    </lineage>
</organism>